<organism evidence="5 6">
    <name type="scientific">Tigriopus californicus</name>
    <name type="common">Marine copepod</name>
    <dbReference type="NCBI Taxonomy" id="6832"/>
    <lineage>
        <taxon>Eukaryota</taxon>
        <taxon>Metazoa</taxon>
        <taxon>Ecdysozoa</taxon>
        <taxon>Arthropoda</taxon>
        <taxon>Crustacea</taxon>
        <taxon>Multicrustacea</taxon>
        <taxon>Hexanauplia</taxon>
        <taxon>Copepoda</taxon>
        <taxon>Harpacticoida</taxon>
        <taxon>Harpacticidae</taxon>
        <taxon>Tigriopus</taxon>
    </lineage>
</organism>
<dbReference type="OMA" id="THSRWDK"/>
<dbReference type="SUPFAM" id="SSF52540">
    <property type="entry name" value="P-loop containing nucleoside triphosphate hydrolases"/>
    <property type="match status" value="1"/>
</dbReference>
<evidence type="ECO:0000256" key="3">
    <source>
        <dbReference type="ARBA" id="ARBA00025768"/>
    </source>
</evidence>
<evidence type="ECO:0000256" key="2">
    <source>
        <dbReference type="ARBA" id="ARBA00022840"/>
    </source>
</evidence>
<gene>
    <name evidence="5" type="ORF">TCAL_03570</name>
</gene>
<dbReference type="InterPro" id="IPR027417">
    <property type="entry name" value="P-loop_NTPase"/>
</dbReference>
<dbReference type="AlphaFoldDB" id="A0A553NG07"/>
<name>A0A553NG07_TIGCA</name>
<dbReference type="STRING" id="6832.A0A553NG07"/>
<dbReference type="FunFam" id="3.40.50.300:FF:000827">
    <property type="entry name" value="KTI12 chromatin-associated homolog"/>
    <property type="match status" value="1"/>
</dbReference>
<keyword evidence="6" id="KW-1185">Reference proteome</keyword>
<dbReference type="PANTHER" id="PTHR12435">
    <property type="match status" value="1"/>
</dbReference>
<dbReference type="EMBL" id="VCGU01000458">
    <property type="protein sequence ID" value="TRY64335.1"/>
    <property type="molecule type" value="Genomic_DNA"/>
</dbReference>
<dbReference type="InterPro" id="IPR013641">
    <property type="entry name" value="KTI12/PSTK"/>
</dbReference>
<evidence type="ECO:0000256" key="4">
    <source>
        <dbReference type="ARBA" id="ARBA00026170"/>
    </source>
</evidence>
<dbReference type="Pfam" id="PF08433">
    <property type="entry name" value="KTI12"/>
    <property type="match status" value="1"/>
</dbReference>
<comment type="similarity">
    <text evidence="3">Belongs to the KTI12 family.</text>
</comment>
<dbReference type="GO" id="GO:0006400">
    <property type="term" value="P:tRNA modification"/>
    <property type="evidence" value="ECO:0007669"/>
    <property type="project" value="UniProtKB-ARBA"/>
</dbReference>
<keyword evidence="1" id="KW-0547">Nucleotide-binding</keyword>
<dbReference type="GO" id="GO:0005524">
    <property type="term" value="F:ATP binding"/>
    <property type="evidence" value="ECO:0007669"/>
    <property type="project" value="UniProtKB-KW"/>
</dbReference>
<evidence type="ECO:0000313" key="5">
    <source>
        <dbReference type="EMBL" id="TRY64335.1"/>
    </source>
</evidence>
<dbReference type="Gene3D" id="3.40.50.300">
    <property type="entry name" value="P-loop containing nucleotide triphosphate hydrolases"/>
    <property type="match status" value="1"/>
</dbReference>
<reference evidence="5 6" key="1">
    <citation type="journal article" date="2018" name="Nat. Ecol. Evol.">
        <title>Genomic signatures of mitonuclear coevolution across populations of Tigriopus californicus.</title>
        <authorList>
            <person name="Barreto F.S."/>
            <person name="Watson E.T."/>
            <person name="Lima T.G."/>
            <person name="Willett C.S."/>
            <person name="Edmands S."/>
            <person name="Li W."/>
            <person name="Burton R.S."/>
        </authorList>
    </citation>
    <scope>NUCLEOTIDE SEQUENCE [LARGE SCALE GENOMIC DNA]</scope>
    <source>
        <strain evidence="5 6">San Diego</strain>
    </source>
</reference>
<dbReference type="Proteomes" id="UP000318571">
    <property type="component" value="Chromosome 10"/>
</dbReference>
<dbReference type="GO" id="GO:0006357">
    <property type="term" value="P:regulation of transcription by RNA polymerase II"/>
    <property type="evidence" value="ECO:0007669"/>
    <property type="project" value="UniProtKB-ARBA"/>
</dbReference>
<keyword evidence="2" id="KW-0067">ATP-binding</keyword>
<evidence type="ECO:0000313" key="6">
    <source>
        <dbReference type="Proteomes" id="UP000318571"/>
    </source>
</evidence>
<dbReference type="OrthoDB" id="9972657at2759"/>
<comment type="caution">
    <text evidence="5">The sequence shown here is derived from an EMBL/GenBank/DDBJ whole genome shotgun (WGS) entry which is preliminary data.</text>
</comment>
<proteinExistence type="inferred from homology"/>
<sequence length="277" mass="31681">MPLVVVTGYPSSGKTRVTDNVRQFFQKQGKVVTIVSENEILKENKNSILSDSLQEKRIRGTMKSEVTRLIHGDHVVILDALNYIKGFRYELYCVSKASKTTQCTIHCDVSPEDAWQWNQERSPEDRYDKDVFDALVMRYEAPMGHNRWDAPLLLHLKDIPLVMEHVNEALFQRKAPPPNQSTQCQPMSTTNFVHELNRITKEINLAILDAQKSGAMEGDSITLPGTSEKFILCKVLTMSELARVKRQFITYIKARAIEDLQKMATMFVQYLNTSLVT</sequence>
<evidence type="ECO:0000256" key="1">
    <source>
        <dbReference type="ARBA" id="ARBA00022741"/>
    </source>
</evidence>
<accession>A0A553NG07</accession>
<protein>
    <recommendedName>
        <fullName evidence="4">Protein KTI12 homolog</fullName>
    </recommendedName>
</protein>